<dbReference type="InterPro" id="IPR029149">
    <property type="entry name" value="Creatin/AminoP/Spt16_N"/>
</dbReference>
<dbReference type="InterPro" id="IPR000587">
    <property type="entry name" value="Creatinase_N"/>
</dbReference>
<evidence type="ECO:0000313" key="4">
    <source>
        <dbReference type="Proteomes" id="UP000027734"/>
    </source>
</evidence>
<comment type="caution">
    <text evidence="3">The sequence shown here is derived from an EMBL/GenBank/DDBJ whole genome shotgun (WGS) entry which is preliminary data.</text>
</comment>
<dbReference type="PANTHER" id="PTHR46112:SF2">
    <property type="entry name" value="XAA-PRO AMINOPEPTIDASE P-RELATED"/>
    <property type="match status" value="1"/>
</dbReference>
<evidence type="ECO:0000259" key="1">
    <source>
        <dbReference type="Pfam" id="PF00557"/>
    </source>
</evidence>
<gene>
    <name evidence="3" type="ORF">DSW25_06475</name>
</gene>
<dbReference type="eggNOG" id="COG0006">
    <property type="taxonomic scope" value="Bacteria"/>
</dbReference>
<dbReference type="RefSeq" id="WP_025058200.1">
    <property type="nucleotide sequence ID" value="NZ_JAMC01000002.1"/>
</dbReference>
<dbReference type="InterPro" id="IPR036005">
    <property type="entry name" value="Creatinase/aminopeptidase-like"/>
</dbReference>
<name>A0A073IJS8_9RHOB</name>
<dbReference type="Gene3D" id="3.90.230.10">
    <property type="entry name" value="Creatinase/methionine aminopeptidase superfamily"/>
    <property type="match status" value="1"/>
</dbReference>
<organism evidence="3 4">
    <name type="scientific">Sulfitobacter donghicola DSW-25 = KCTC 12864 = JCM 14565</name>
    <dbReference type="NCBI Taxonomy" id="1300350"/>
    <lineage>
        <taxon>Bacteria</taxon>
        <taxon>Pseudomonadati</taxon>
        <taxon>Pseudomonadota</taxon>
        <taxon>Alphaproteobacteria</taxon>
        <taxon>Rhodobacterales</taxon>
        <taxon>Roseobacteraceae</taxon>
        <taxon>Sulfitobacter</taxon>
    </lineage>
</organism>
<sequence>MQRGFAPQEFEERLSRAQIMMAREGLDALLLTTEPDVRYFSGFLTRFWESPSRPWFLVVPAAGKPIAVIPSIGAALMEKTWIDDIRTWRAPDVDDDGVSLLANTLNDLGAKHVGTPTGHESHLRMPLGDWQKLQAALQGTVRDDARIVARLRAQKSEAEVAKIAHACAIAGRAFARVPEIASAGVPLSAVFRDFQRLCLEEGADWVPYLAGGAEKNGYADVISPASDTPLQLGDILMLDTGLVWDGYFCDFDRNFSMGEASSLVSAAHVKLIDAVEAAAGIARAGTTAAELFHAMDQIVTGGAGGSDAGRLGHGLGMQLTEGLSLIPQDHTVLRAGMVITLEPGIETENGKVLVHEEDILITEGTPRFLSPRSGPDMVQL</sequence>
<keyword evidence="4" id="KW-1185">Reference proteome</keyword>
<dbReference type="Proteomes" id="UP000027734">
    <property type="component" value="Unassembled WGS sequence"/>
</dbReference>
<dbReference type="InterPro" id="IPR000994">
    <property type="entry name" value="Pept_M24"/>
</dbReference>
<evidence type="ECO:0000259" key="2">
    <source>
        <dbReference type="Pfam" id="PF01321"/>
    </source>
</evidence>
<dbReference type="Gene3D" id="3.40.350.10">
    <property type="entry name" value="Creatinase/prolidase N-terminal domain"/>
    <property type="match status" value="1"/>
</dbReference>
<dbReference type="AlphaFoldDB" id="A0A073IJS8"/>
<dbReference type="STRING" id="1300350.Z948_729"/>
<dbReference type="PRINTS" id="PR00599">
    <property type="entry name" value="MAPEPTIDASE"/>
</dbReference>
<dbReference type="OrthoDB" id="9806388at2"/>
<accession>A0A073IJS8</accession>
<dbReference type="PANTHER" id="PTHR46112">
    <property type="entry name" value="AMINOPEPTIDASE"/>
    <property type="match status" value="1"/>
</dbReference>
<dbReference type="GO" id="GO:0008235">
    <property type="term" value="F:metalloexopeptidase activity"/>
    <property type="evidence" value="ECO:0007669"/>
    <property type="project" value="UniProtKB-ARBA"/>
</dbReference>
<reference evidence="3 4" key="1">
    <citation type="submission" date="2014-01" db="EMBL/GenBank/DDBJ databases">
        <title>Sulfitobacter donghicola JCM 14565 Genome Sequencing.</title>
        <authorList>
            <person name="Lai Q."/>
            <person name="Hong Z."/>
        </authorList>
    </citation>
    <scope>NUCLEOTIDE SEQUENCE [LARGE SCALE GENOMIC DNA]</scope>
    <source>
        <strain evidence="3 4">JCM 14565</strain>
    </source>
</reference>
<dbReference type="InterPro" id="IPR001714">
    <property type="entry name" value="Pept_M24_MAP"/>
</dbReference>
<feature type="domain" description="Creatinase N-terminal" evidence="2">
    <location>
        <begin position="13"/>
        <end position="153"/>
    </location>
</feature>
<dbReference type="CDD" id="cd01066">
    <property type="entry name" value="APP_MetAP"/>
    <property type="match status" value="1"/>
</dbReference>
<protein>
    <submittedName>
        <fullName evidence="3">Peptidase M24</fullName>
    </submittedName>
</protein>
<dbReference type="SUPFAM" id="SSF55920">
    <property type="entry name" value="Creatinase/aminopeptidase"/>
    <property type="match status" value="1"/>
</dbReference>
<evidence type="ECO:0000313" key="3">
    <source>
        <dbReference type="EMBL" id="KEJ89855.1"/>
    </source>
</evidence>
<dbReference type="SUPFAM" id="SSF53092">
    <property type="entry name" value="Creatinase/prolidase N-terminal domain"/>
    <property type="match status" value="1"/>
</dbReference>
<dbReference type="InterPro" id="IPR050659">
    <property type="entry name" value="Peptidase_M24B"/>
</dbReference>
<dbReference type="Pfam" id="PF00557">
    <property type="entry name" value="Peptidase_M24"/>
    <property type="match status" value="1"/>
</dbReference>
<dbReference type="EMBL" id="JAMC01000002">
    <property type="protein sequence ID" value="KEJ89855.1"/>
    <property type="molecule type" value="Genomic_DNA"/>
</dbReference>
<dbReference type="Pfam" id="PF01321">
    <property type="entry name" value="Creatinase_N"/>
    <property type="match status" value="1"/>
</dbReference>
<feature type="domain" description="Peptidase M24" evidence="1">
    <location>
        <begin position="162"/>
        <end position="363"/>
    </location>
</feature>
<proteinExistence type="predicted"/>
<dbReference type="GO" id="GO:0004177">
    <property type="term" value="F:aminopeptidase activity"/>
    <property type="evidence" value="ECO:0007669"/>
    <property type="project" value="UniProtKB-ARBA"/>
</dbReference>